<dbReference type="PRINTS" id="PR00415">
    <property type="entry name" value="ACONITASE"/>
</dbReference>
<dbReference type="InterPro" id="IPR015928">
    <property type="entry name" value="Aconitase/3IPM_dehydase_swvl"/>
</dbReference>
<feature type="domain" description="Aconitase/3-isopropylmalate dehydratase large subunit alpha/beta/alpha" evidence="12">
    <location>
        <begin position="63"/>
        <end position="538"/>
    </location>
</feature>
<evidence type="ECO:0000313" key="15">
    <source>
        <dbReference type="Proteomes" id="UP000027318"/>
    </source>
</evidence>
<keyword evidence="5 11" id="KW-0004">4Fe-4S</keyword>
<dbReference type="SUPFAM" id="SSF53732">
    <property type="entry name" value="Aconitase iron-sulfur domain"/>
    <property type="match status" value="1"/>
</dbReference>
<dbReference type="Pfam" id="PF00694">
    <property type="entry name" value="Aconitase_C"/>
    <property type="match status" value="1"/>
</dbReference>
<keyword evidence="9 11" id="KW-0456">Lyase</keyword>
<evidence type="ECO:0000259" key="13">
    <source>
        <dbReference type="Pfam" id="PF00694"/>
    </source>
</evidence>
<comment type="catalytic activity">
    <reaction evidence="10 11">
        <text>citrate = D-threo-isocitrate</text>
        <dbReference type="Rhea" id="RHEA:10336"/>
        <dbReference type="ChEBI" id="CHEBI:15562"/>
        <dbReference type="ChEBI" id="CHEBI:16947"/>
        <dbReference type="EC" id="4.2.1.3"/>
    </reaction>
</comment>
<evidence type="ECO:0000256" key="5">
    <source>
        <dbReference type="ARBA" id="ARBA00022485"/>
    </source>
</evidence>
<dbReference type="Proteomes" id="UP000027318">
    <property type="component" value="Unassembled WGS sequence"/>
</dbReference>
<dbReference type="EMBL" id="JMSZ01000042">
    <property type="protein sequence ID" value="KDE38629.1"/>
    <property type="molecule type" value="Genomic_DNA"/>
</dbReference>
<dbReference type="OrthoDB" id="9764318at2"/>
<keyword evidence="7 11" id="KW-0408">Iron</keyword>
<proteinExistence type="inferred from homology"/>
<accession>A0A063XYQ3</accession>
<dbReference type="PANTHER" id="PTHR11670">
    <property type="entry name" value="ACONITASE/IRON-RESPONSIVE ELEMENT FAMILY MEMBER"/>
    <property type="match status" value="1"/>
</dbReference>
<protein>
    <recommendedName>
        <fullName evidence="4 11">Aconitate hydratase</fullName>
        <shortName evidence="11">Aconitase</shortName>
        <ecNumber evidence="4 11">4.2.1.3</ecNumber>
    </recommendedName>
</protein>
<organism evidence="14 15">
    <name type="scientific">Nitrincola lacisaponensis</name>
    <dbReference type="NCBI Taxonomy" id="267850"/>
    <lineage>
        <taxon>Bacteria</taxon>
        <taxon>Pseudomonadati</taxon>
        <taxon>Pseudomonadota</taxon>
        <taxon>Gammaproteobacteria</taxon>
        <taxon>Oceanospirillales</taxon>
        <taxon>Oceanospirillaceae</taxon>
        <taxon>Nitrincola</taxon>
    </lineage>
</organism>
<comment type="similarity">
    <text evidence="3 11">Belongs to the aconitase/IPM isomerase family.</text>
</comment>
<dbReference type="FunFam" id="3.30.499.10:FF:000014">
    <property type="entry name" value="Aconitate hydratase 1"/>
    <property type="match status" value="1"/>
</dbReference>
<evidence type="ECO:0000256" key="6">
    <source>
        <dbReference type="ARBA" id="ARBA00022723"/>
    </source>
</evidence>
<dbReference type="Gene3D" id="3.30.499.10">
    <property type="entry name" value="Aconitase, domain 3"/>
    <property type="match status" value="2"/>
</dbReference>
<evidence type="ECO:0000256" key="10">
    <source>
        <dbReference type="ARBA" id="ARBA00023501"/>
    </source>
</evidence>
<evidence type="ECO:0000256" key="2">
    <source>
        <dbReference type="ARBA" id="ARBA00005026"/>
    </source>
</evidence>
<reference evidence="14 15" key="1">
    <citation type="journal article" date="2005" name="Int. J. Syst. Evol. Microbiol.">
        <title>Nitrincola lacisaponensis gen. nov., sp. nov., a novel alkaliphilic bacterium isolated from an alkaline, saline lake.</title>
        <authorList>
            <person name="Dimitriu P.A."/>
            <person name="Shukla S.K."/>
            <person name="Conradt J."/>
            <person name="Marquez M.C."/>
            <person name="Ventosa A."/>
            <person name="Maglia A."/>
            <person name="Peyton B.M."/>
            <person name="Pinkart H.C."/>
            <person name="Mormile M.R."/>
        </authorList>
    </citation>
    <scope>NUCLEOTIDE SEQUENCE [LARGE SCALE GENOMIC DNA]</scope>
    <source>
        <strain evidence="14 15">4CA</strain>
    </source>
</reference>
<dbReference type="GO" id="GO:0046872">
    <property type="term" value="F:metal ion binding"/>
    <property type="evidence" value="ECO:0007669"/>
    <property type="project" value="UniProtKB-KW"/>
</dbReference>
<dbReference type="InterPro" id="IPR006249">
    <property type="entry name" value="Aconitase/IRP2"/>
</dbReference>
<dbReference type="InterPro" id="IPR015931">
    <property type="entry name" value="Acnase/IPM_dHydase_lsu_aba_1/3"/>
</dbReference>
<dbReference type="GO" id="GO:0003994">
    <property type="term" value="F:aconitate hydratase activity"/>
    <property type="evidence" value="ECO:0007669"/>
    <property type="project" value="UniProtKB-EC"/>
</dbReference>
<evidence type="ECO:0000256" key="4">
    <source>
        <dbReference type="ARBA" id="ARBA00012926"/>
    </source>
</evidence>
<dbReference type="Pfam" id="PF00330">
    <property type="entry name" value="Aconitase"/>
    <property type="match status" value="1"/>
</dbReference>
<dbReference type="Gene3D" id="3.20.19.10">
    <property type="entry name" value="Aconitase, domain 4"/>
    <property type="match status" value="1"/>
</dbReference>
<dbReference type="FunFam" id="3.20.19.10:FF:000006">
    <property type="entry name" value="Aconitate hydratase 1"/>
    <property type="match status" value="1"/>
</dbReference>
<dbReference type="InterPro" id="IPR000573">
    <property type="entry name" value="AconitaseA/IPMdHydase_ssu_swvl"/>
</dbReference>
<dbReference type="GO" id="GO:0019679">
    <property type="term" value="P:propionate metabolic process, methylcitrate cycle"/>
    <property type="evidence" value="ECO:0007669"/>
    <property type="project" value="InterPro"/>
</dbReference>
<dbReference type="GO" id="GO:0051539">
    <property type="term" value="F:4 iron, 4 sulfur cluster binding"/>
    <property type="evidence" value="ECO:0007669"/>
    <property type="project" value="UniProtKB-KW"/>
</dbReference>
<evidence type="ECO:0000256" key="7">
    <source>
        <dbReference type="ARBA" id="ARBA00023004"/>
    </source>
</evidence>
<dbReference type="NCBIfam" id="NF009520">
    <property type="entry name" value="PRK12881.1"/>
    <property type="match status" value="1"/>
</dbReference>
<dbReference type="AlphaFoldDB" id="A0A063XYQ3"/>
<evidence type="ECO:0000256" key="8">
    <source>
        <dbReference type="ARBA" id="ARBA00023014"/>
    </source>
</evidence>
<dbReference type="InterPro" id="IPR036008">
    <property type="entry name" value="Aconitase_4Fe-4S_dom"/>
</dbReference>
<gene>
    <name evidence="14" type="ORF">ADINL_3084</name>
</gene>
<dbReference type="NCBIfam" id="TIGR02333">
    <property type="entry name" value="2met_isocit_dHY"/>
    <property type="match status" value="1"/>
</dbReference>
<keyword evidence="8 11" id="KW-0411">Iron-sulfur</keyword>
<evidence type="ECO:0000256" key="9">
    <source>
        <dbReference type="ARBA" id="ARBA00023239"/>
    </source>
</evidence>
<dbReference type="RefSeq" id="WP_036550052.1">
    <property type="nucleotide sequence ID" value="NZ_JMSZ01000042.1"/>
</dbReference>
<dbReference type="STRING" id="267850.ADINL_3084"/>
<dbReference type="PATRIC" id="fig|267850.7.peg.3035"/>
<comment type="pathway">
    <text evidence="2">Organic acid metabolism; propanoate degradation.</text>
</comment>
<dbReference type="InterPro" id="IPR012708">
    <property type="entry name" value="2Me_IsoCit_deHydtase_FeS-dep"/>
</dbReference>
<name>A0A063XYQ3_9GAMM</name>
<evidence type="ECO:0000256" key="3">
    <source>
        <dbReference type="ARBA" id="ARBA00007185"/>
    </source>
</evidence>
<keyword evidence="6" id="KW-0479">Metal-binding</keyword>
<dbReference type="NCBIfam" id="TIGR01341">
    <property type="entry name" value="aconitase_1"/>
    <property type="match status" value="1"/>
</dbReference>
<comment type="cofactor">
    <cofactor evidence="1">
        <name>[4Fe-4S] cluster</name>
        <dbReference type="ChEBI" id="CHEBI:49883"/>
    </cofactor>
</comment>
<dbReference type="InterPro" id="IPR001030">
    <property type="entry name" value="Acoase/IPM_deHydtase_lsu_aba"/>
</dbReference>
<evidence type="ECO:0000313" key="14">
    <source>
        <dbReference type="EMBL" id="KDE38629.1"/>
    </source>
</evidence>
<evidence type="ECO:0000256" key="11">
    <source>
        <dbReference type="RuleBase" id="RU361275"/>
    </source>
</evidence>
<evidence type="ECO:0000256" key="1">
    <source>
        <dbReference type="ARBA" id="ARBA00001966"/>
    </source>
</evidence>
<sequence length="866" mass="94727">MNTEFRKPLPGTSLDYFDTRAAVEAIQPGAYETLPYTSRVLAEQLVRRCEPEDLTDALKQLIERKQELDFPWYPARVVCHDILGQTALVDLAGLRDAIAEKGGDPSKVNPVVPTQLIVDHSLAVEAPGFDPDAFEKNRAIEDRRNEDRFHFIEWTKTAFKNVDVIPAGNGIMHQINLEKMSPVIQARDGVAFPDTCVGTDSHTPHVDALGVIAIGVGGLEAETVMLGLPSMMRLPDIVGVELVGKRQPGITATDIVLALTEFLRKERVVGAYLEFFGEGASSLSIGDRATISNMTPEYGATAAMFYIDEQTLDYLKLTGREPEQVALVENYAKTTGLWADSLVKAQYPRVLKFDLSSVVRTMAGPSNPHARVSTSDLAAKGIAGNLDAARKQEEQGLMPDGAVIIAAITSCTNTSNPRNVVAAGLLAKKANELGLVRKPWVKSSFAPGSKVARLYLEEAGLLPELEKLGFGIVAYACTTCNGMSGALDPKIQQEIIDRDLYATAVLSGNRNFDGRIHPYAKQAFLASPPLVVAYALAGTVRFDIEKDVLGTDKNGNPITLKDLWPSDEEIDAIVASSVKPEQFKQVYIPMFDLDRGQEAESPLYDWRPMSTYIRRPPYWEGALAGERTMKGMRPLAILPDNITTDHLSPSNAIMMDSAAGEYLHKMGVPEEDFNSYATHRGDHLTAQRATFANPKLINEMAVVDGQVKQGSLARVEPEGKVMRMWEAIETYMERKQPLIIVAGADYGQGSSRDWAAKGVRLAGVEVIAAEGFERIHRTNLIGMGVLPLQFEAGTTRKTLGLDGTETYDVEGELAPRGTMTLVINRKNGEQVKVPMLCRLDTYAELNVYKAGGVLQRFAQNFLEGAA</sequence>
<evidence type="ECO:0000259" key="12">
    <source>
        <dbReference type="Pfam" id="PF00330"/>
    </source>
</evidence>
<dbReference type="Gene3D" id="6.10.190.10">
    <property type="match status" value="1"/>
</dbReference>
<feature type="domain" description="Aconitase A/isopropylmalate dehydratase small subunit swivel" evidence="13">
    <location>
        <begin position="661"/>
        <end position="792"/>
    </location>
</feature>
<dbReference type="NCBIfam" id="NF006757">
    <property type="entry name" value="PRK09277.1"/>
    <property type="match status" value="1"/>
</dbReference>
<comment type="function">
    <text evidence="11">Catalyzes the isomerization of citrate to isocitrate via cis-aconitate.</text>
</comment>
<keyword evidence="15" id="KW-1185">Reference proteome</keyword>
<dbReference type="EC" id="4.2.1.3" evidence="4 11"/>
<dbReference type="SUPFAM" id="SSF52016">
    <property type="entry name" value="LeuD/IlvD-like"/>
    <property type="match status" value="1"/>
</dbReference>
<comment type="caution">
    <text evidence="14">The sequence shown here is derived from an EMBL/GenBank/DDBJ whole genome shotgun (WGS) entry which is preliminary data.</text>
</comment>